<evidence type="ECO:0000256" key="9">
    <source>
        <dbReference type="ARBA" id="ARBA00023139"/>
    </source>
</evidence>
<comment type="subcellular location">
    <subcellularLocation>
        <location evidence="1">Membrane</location>
        <topology evidence="1">Multi-pass membrane protein</topology>
    </subcellularLocation>
</comment>
<evidence type="ECO:0000256" key="7">
    <source>
        <dbReference type="ARBA" id="ARBA00022989"/>
    </source>
</evidence>
<comment type="similarity">
    <text evidence="2">Belongs to the YtcA family.</text>
</comment>
<feature type="transmembrane region" description="Helical" evidence="11">
    <location>
        <begin position="60"/>
        <end position="79"/>
    </location>
</feature>
<evidence type="ECO:0000256" key="8">
    <source>
        <dbReference type="ARBA" id="ARBA00023136"/>
    </source>
</evidence>
<proteinExistence type="inferred from homology"/>
<dbReference type="GO" id="GO:0016020">
    <property type="term" value="C:membrane"/>
    <property type="evidence" value="ECO:0007669"/>
    <property type="project" value="UniProtKB-SubCell"/>
</dbReference>
<dbReference type="EMBL" id="JAZHOF010000002">
    <property type="protein sequence ID" value="MEJ8570914.1"/>
    <property type="molecule type" value="Genomic_DNA"/>
</dbReference>
<evidence type="ECO:0000256" key="11">
    <source>
        <dbReference type="SAM" id="Phobius"/>
    </source>
</evidence>
<feature type="transmembrane region" description="Helical" evidence="11">
    <location>
        <begin position="28"/>
        <end position="48"/>
    </location>
</feature>
<keyword evidence="4" id="KW-1003">Cell membrane</keyword>
<accession>A0AAW9RBN4</accession>
<protein>
    <recommendedName>
        <fullName evidence="3">Uncharacterized protein YtcA</fullName>
    </recommendedName>
</protein>
<keyword evidence="10 12" id="KW-0449">Lipoprotein</keyword>
<evidence type="ECO:0000256" key="3">
    <source>
        <dbReference type="ARBA" id="ARBA00021237"/>
    </source>
</evidence>
<gene>
    <name evidence="12" type="ORF">V3328_05495</name>
</gene>
<sequence>MALLVNCFGGCAQTAAPAVPMLGAYFPSWLLCALAGVLTAILVRIAFVWIRLDDVLPARLLVYLAVATVAGLLVSMTVFGR</sequence>
<evidence type="ECO:0000256" key="10">
    <source>
        <dbReference type="ARBA" id="ARBA00023288"/>
    </source>
</evidence>
<keyword evidence="9" id="KW-0564">Palmitate</keyword>
<name>A0AAW9RBN4_9HYPH</name>
<evidence type="ECO:0000256" key="4">
    <source>
        <dbReference type="ARBA" id="ARBA00022475"/>
    </source>
</evidence>
<dbReference type="AlphaFoldDB" id="A0AAW9RBN4"/>
<dbReference type="Proteomes" id="UP001378188">
    <property type="component" value="Unassembled WGS sequence"/>
</dbReference>
<evidence type="ECO:0000256" key="5">
    <source>
        <dbReference type="ARBA" id="ARBA00022692"/>
    </source>
</evidence>
<dbReference type="Pfam" id="PF17090">
    <property type="entry name" value="Ytca"/>
    <property type="match status" value="1"/>
</dbReference>
<evidence type="ECO:0000256" key="6">
    <source>
        <dbReference type="ARBA" id="ARBA00022729"/>
    </source>
</evidence>
<dbReference type="RefSeq" id="WP_340328610.1">
    <property type="nucleotide sequence ID" value="NZ_JAZHOF010000002.1"/>
</dbReference>
<dbReference type="InterPro" id="IPR031381">
    <property type="entry name" value="YtcA"/>
</dbReference>
<evidence type="ECO:0000256" key="1">
    <source>
        <dbReference type="ARBA" id="ARBA00004141"/>
    </source>
</evidence>
<keyword evidence="8 11" id="KW-0472">Membrane</keyword>
<organism evidence="12 13">
    <name type="scientific">Microbaculum marinum</name>
    <dbReference type="NCBI Taxonomy" id="1764581"/>
    <lineage>
        <taxon>Bacteria</taxon>
        <taxon>Pseudomonadati</taxon>
        <taxon>Pseudomonadota</taxon>
        <taxon>Alphaproteobacteria</taxon>
        <taxon>Hyphomicrobiales</taxon>
        <taxon>Tepidamorphaceae</taxon>
        <taxon>Microbaculum</taxon>
    </lineage>
</organism>
<reference evidence="12 13" key="1">
    <citation type="submission" date="2024-02" db="EMBL/GenBank/DDBJ databases">
        <title>Genome analysis and characterization of Microbaculum marinisediminis sp. nov., isolated from marine sediment.</title>
        <authorList>
            <person name="Du Z.-J."/>
            <person name="Ye Y.-Q."/>
            <person name="Zhang Z.-R."/>
            <person name="Yuan S.-M."/>
            <person name="Zhang X.-Y."/>
        </authorList>
    </citation>
    <scope>NUCLEOTIDE SEQUENCE [LARGE SCALE GENOMIC DNA]</scope>
    <source>
        <strain evidence="12 13">SDUM1044001</strain>
    </source>
</reference>
<keyword evidence="5 11" id="KW-0812">Transmembrane</keyword>
<keyword evidence="13" id="KW-1185">Reference proteome</keyword>
<evidence type="ECO:0000256" key="2">
    <source>
        <dbReference type="ARBA" id="ARBA00008208"/>
    </source>
</evidence>
<evidence type="ECO:0000313" key="12">
    <source>
        <dbReference type="EMBL" id="MEJ8570914.1"/>
    </source>
</evidence>
<keyword evidence="7 11" id="KW-1133">Transmembrane helix</keyword>
<comment type="caution">
    <text evidence="12">The sequence shown here is derived from an EMBL/GenBank/DDBJ whole genome shotgun (WGS) entry which is preliminary data.</text>
</comment>
<keyword evidence="6" id="KW-0732">Signal</keyword>
<evidence type="ECO:0000313" key="13">
    <source>
        <dbReference type="Proteomes" id="UP001378188"/>
    </source>
</evidence>